<gene>
    <name evidence="1" type="ORF">VB774_18440</name>
</gene>
<evidence type="ECO:0000313" key="1">
    <source>
        <dbReference type="EMBL" id="MEA5479605.1"/>
    </source>
</evidence>
<protein>
    <submittedName>
        <fullName evidence="1">Uncharacterized protein</fullName>
    </submittedName>
</protein>
<name>A0ABU5TMP2_9CYAN</name>
<comment type="caution">
    <text evidence="1">The sequence shown here is derived from an EMBL/GenBank/DDBJ whole genome shotgun (WGS) entry which is preliminary data.</text>
</comment>
<dbReference type="Proteomes" id="UP001301388">
    <property type="component" value="Unassembled WGS sequence"/>
</dbReference>
<reference evidence="1 2" key="1">
    <citation type="submission" date="2023-12" db="EMBL/GenBank/DDBJ databases">
        <title>Baltic Sea Cyanobacteria.</title>
        <authorList>
            <person name="Delbaje E."/>
            <person name="Fewer D.P."/>
            <person name="Shishido T.K."/>
        </authorList>
    </citation>
    <scope>NUCLEOTIDE SEQUENCE [LARGE SCALE GENOMIC DNA]</scope>
    <source>
        <strain evidence="1 2">UHCC 0370</strain>
    </source>
</reference>
<sequence>MRYRLNPQYPIALQNLEAIANPQQNPNVYPDPRFFVNVII</sequence>
<organism evidence="1 2">
    <name type="scientific">Pseudanabaena galeata UHCC 0370</name>
    <dbReference type="NCBI Taxonomy" id="3110310"/>
    <lineage>
        <taxon>Bacteria</taxon>
        <taxon>Bacillati</taxon>
        <taxon>Cyanobacteriota</taxon>
        <taxon>Cyanophyceae</taxon>
        <taxon>Pseudanabaenales</taxon>
        <taxon>Pseudanabaenaceae</taxon>
        <taxon>Pseudanabaena</taxon>
    </lineage>
</organism>
<keyword evidence="2" id="KW-1185">Reference proteome</keyword>
<evidence type="ECO:0000313" key="2">
    <source>
        <dbReference type="Proteomes" id="UP001301388"/>
    </source>
</evidence>
<dbReference type="RefSeq" id="WP_323262799.1">
    <property type="nucleotide sequence ID" value="NZ_JAYGIE010000094.1"/>
</dbReference>
<dbReference type="EMBL" id="JAYGIE010000094">
    <property type="protein sequence ID" value="MEA5479605.1"/>
    <property type="molecule type" value="Genomic_DNA"/>
</dbReference>
<accession>A0ABU5TMP2</accession>
<proteinExistence type="predicted"/>